<keyword evidence="1" id="KW-0812">Transmembrane</keyword>
<organism evidence="2">
    <name type="scientific">Fundulus heteroclitus</name>
    <name type="common">Killifish</name>
    <name type="synonym">Mummichog</name>
    <dbReference type="NCBI Taxonomy" id="8078"/>
    <lineage>
        <taxon>Eukaryota</taxon>
        <taxon>Metazoa</taxon>
        <taxon>Chordata</taxon>
        <taxon>Craniata</taxon>
        <taxon>Vertebrata</taxon>
        <taxon>Euteleostomi</taxon>
        <taxon>Actinopterygii</taxon>
        <taxon>Neopterygii</taxon>
        <taxon>Teleostei</taxon>
        <taxon>Neoteleostei</taxon>
        <taxon>Acanthomorphata</taxon>
        <taxon>Ovalentaria</taxon>
        <taxon>Atherinomorphae</taxon>
        <taxon>Cyprinodontiformes</taxon>
        <taxon>Fundulidae</taxon>
        <taxon>Fundulus</taxon>
    </lineage>
</organism>
<protein>
    <submittedName>
        <fullName evidence="2">Uncharacterized protein</fullName>
    </submittedName>
</protein>
<keyword evidence="1" id="KW-0472">Membrane</keyword>
<evidence type="ECO:0000313" key="2">
    <source>
        <dbReference type="EMBL" id="JAQ47743.1"/>
    </source>
</evidence>
<evidence type="ECO:0000256" key="1">
    <source>
        <dbReference type="SAM" id="Phobius"/>
    </source>
</evidence>
<keyword evidence="1" id="KW-1133">Transmembrane helix</keyword>
<dbReference type="AlphaFoldDB" id="A0A146PUS8"/>
<proteinExistence type="predicted"/>
<accession>A0A146PUS8</accession>
<dbReference type="EMBL" id="GCES01117946">
    <property type="protein sequence ID" value="JAQ68376.1"/>
    <property type="molecule type" value="Transcribed_RNA"/>
</dbReference>
<feature type="transmembrane region" description="Helical" evidence="1">
    <location>
        <begin position="37"/>
        <end position="60"/>
    </location>
</feature>
<sequence>MSDMLVRCWFKHCCCAKLSRLTADDAFLTMVFQAPEALTILPLAITDAVLVYSPAAFYLIGFVKNVRLNISSDWFCTETSQLETL</sequence>
<dbReference type="EMBL" id="GCES01138579">
    <property type="protein sequence ID" value="JAQ47743.1"/>
    <property type="molecule type" value="Transcribed_RNA"/>
</dbReference>
<reference evidence="2" key="1">
    <citation type="submission" date="2015-01" db="EMBL/GenBank/DDBJ databases">
        <title>EvidentialGene: Evidence-directed Construction of Complete mRNA Transcriptomes without Genomes.</title>
        <authorList>
            <person name="Gilbert D.G."/>
        </authorList>
    </citation>
    <scope>NUCLEOTIDE SEQUENCE</scope>
</reference>
<name>A0A146PUS8_FUNHE</name>